<keyword evidence="6" id="KW-1185">Reference proteome</keyword>
<feature type="signal peptide" evidence="2">
    <location>
        <begin position="1"/>
        <end position="17"/>
    </location>
</feature>
<dbReference type="Proteomes" id="UP000620124">
    <property type="component" value="Unassembled WGS sequence"/>
</dbReference>
<comment type="caution">
    <text evidence="5">The sequence shown here is derived from an EMBL/GenBank/DDBJ whole genome shotgun (WGS) entry which is preliminary data.</text>
</comment>
<dbReference type="CDD" id="cd02247">
    <property type="entry name" value="cupin_pirin_C"/>
    <property type="match status" value="1"/>
</dbReference>
<dbReference type="OrthoDB" id="198735at2759"/>
<dbReference type="CDD" id="cd02909">
    <property type="entry name" value="cupin_pirin_N"/>
    <property type="match status" value="1"/>
</dbReference>
<evidence type="ECO:0000313" key="6">
    <source>
        <dbReference type="Proteomes" id="UP000620124"/>
    </source>
</evidence>
<evidence type="ECO:0000259" key="3">
    <source>
        <dbReference type="Pfam" id="PF02678"/>
    </source>
</evidence>
<comment type="similarity">
    <text evidence="1">Belongs to the pirin family.</text>
</comment>
<feature type="domain" description="Pirin N-terminal" evidence="3">
    <location>
        <begin position="550"/>
        <end position="646"/>
    </location>
</feature>
<protein>
    <submittedName>
        <fullName evidence="5">MYND-type domain-containing protein</fullName>
    </submittedName>
</protein>
<evidence type="ECO:0000256" key="2">
    <source>
        <dbReference type="SAM" id="SignalP"/>
    </source>
</evidence>
<feature type="domain" description="Pirin C-terminal" evidence="4">
    <location>
        <begin position="715"/>
        <end position="810"/>
    </location>
</feature>
<dbReference type="PANTHER" id="PTHR38787">
    <property type="entry name" value="REGULATORY P DOMAIN-CONTAINING PROTEIN"/>
    <property type="match status" value="1"/>
</dbReference>
<dbReference type="Pfam" id="PF05726">
    <property type="entry name" value="Pirin_C"/>
    <property type="match status" value="1"/>
</dbReference>
<evidence type="ECO:0000313" key="5">
    <source>
        <dbReference type="EMBL" id="KAF7365622.1"/>
    </source>
</evidence>
<dbReference type="PANTHER" id="PTHR38787:SF3">
    <property type="entry name" value="REGULATORY P DOMAIN-CONTAINING PROTEIN"/>
    <property type="match status" value="1"/>
</dbReference>
<evidence type="ECO:0000259" key="4">
    <source>
        <dbReference type="Pfam" id="PF05726"/>
    </source>
</evidence>
<name>A0A8H7DAI5_9AGAR</name>
<feature type="chain" id="PRO_5034627275" evidence="2">
    <location>
        <begin position="18"/>
        <end position="825"/>
    </location>
</feature>
<dbReference type="NCBIfam" id="TIGR04312">
    <property type="entry name" value="choice_anch_B"/>
    <property type="match status" value="1"/>
</dbReference>
<dbReference type="AlphaFoldDB" id="A0A8H7DAI5"/>
<dbReference type="GO" id="GO:0005576">
    <property type="term" value="C:extracellular region"/>
    <property type="evidence" value="ECO:0007669"/>
    <property type="project" value="TreeGrafter"/>
</dbReference>
<dbReference type="Pfam" id="PF02678">
    <property type="entry name" value="Pirin"/>
    <property type="match status" value="1"/>
</dbReference>
<keyword evidence="2" id="KW-0732">Signal</keyword>
<evidence type="ECO:0000256" key="1">
    <source>
        <dbReference type="RuleBase" id="RU003457"/>
    </source>
</evidence>
<dbReference type="SUPFAM" id="SSF51182">
    <property type="entry name" value="RmlC-like cupins"/>
    <property type="match status" value="1"/>
</dbReference>
<proteinExistence type="inferred from homology"/>
<sequence length="825" mass="90988">MRIQVLLVSLAVALASASPARDAVLNRGEETPFIHVPLAPASDYRSGKVHEILMEEMMAAVAKMRVNVGADLDDGIPHWEPAVGMKRITEFTPCVDGYAGTEENNTYACRNLDLYSFTPHADMGSTDLIGNDVWGWTYTSEDGRRELGLVAQMDGVAFVEVLPSGQIVYLGRLPTQTNSSIWRDIKSYRTLCLLDTSLADTPKTFSIHTDLTALYDELPIGRSHNVVAHAAKNLIVAVGSVPRTDICAAGLIFIDVTDPSNPKSAGCAAADGYVHDAQCLTYYGPHTAYNGTDVCYGYNEDSLTIYDIADPLNPVVISTTPYYGVTYSHQGWVIDETDQRYLLLNDEWDEQMKAGWAADQKTVTYIWDITDLEHPVLTGHYKSPAVAIDHNLYVHDGLCYESNYNSGLRIVDVSSVADDPTGAGFFEAGFFDVHPEDDDINGVAEFGGSWSVYPYFESGYLLLNTLERGRRSTLSMTHHVQLDNPTNPDDGNPEYKNLTQFRLCMQYKSALWVVSLIVFSLAAYLAIPPLTPTKNTMSSAASITRAVTKKVRRSIGSAGLRNLTPFLMLDHFHVSEGGFPDHPHRGQSTVTYMLQGSSSHEDSMGHKGVIETGGVQWMVAGRGIIHSEMPFHGVGHPDPIGLQLWVNLPKQYKMVEPSYQELTASGIPTAYPEGPDGPVRVKVISGKSHGVESPVRPLGGCWYFHYIFSKDQVGVFQDLPSGWTAFIYILKGTLIVGRESIPQEQFHTLVLSANANETGVLLKSGSEDTEFMLAAAEPIDEPIVQYGPFVMNTKEEIQQTLQDYREGRNGFESAHTWQSRNAREQ</sequence>
<dbReference type="InterPro" id="IPR011051">
    <property type="entry name" value="RmlC_Cupin_sf"/>
</dbReference>
<dbReference type="InterPro" id="IPR027589">
    <property type="entry name" value="Choice_anch_B"/>
</dbReference>
<dbReference type="InterPro" id="IPR014710">
    <property type="entry name" value="RmlC-like_jellyroll"/>
</dbReference>
<organism evidence="5 6">
    <name type="scientific">Mycena venus</name>
    <dbReference type="NCBI Taxonomy" id="2733690"/>
    <lineage>
        <taxon>Eukaryota</taxon>
        <taxon>Fungi</taxon>
        <taxon>Dikarya</taxon>
        <taxon>Basidiomycota</taxon>
        <taxon>Agaricomycotina</taxon>
        <taxon>Agaricomycetes</taxon>
        <taxon>Agaricomycetidae</taxon>
        <taxon>Agaricales</taxon>
        <taxon>Marasmiineae</taxon>
        <taxon>Mycenaceae</taxon>
        <taxon>Mycena</taxon>
    </lineage>
</organism>
<gene>
    <name evidence="5" type="ORF">MVEN_00435800</name>
</gene>
<reference evidence="5" key="1">
    <citation type="submission" date="2020-05" db="EMBL/GenBank/DDBJ databases">
        <title>Mycena genomes resolve the evolution of fungal bioluminescence.</title>
        <authorList>
            <person name="Tsai I.J."/>
        </authorList>
    </citation>
    <scope>NUCLEOTIDE SEQUENCE</scope>
    <source>
        <strain evidence="5">CCC161011</strain>
    </source>
</reference>
<accession>A0A8H7DAI5</accession>
<dbReference type="InterPro" id="IPR003829">
    <property type="entry name" value="Pirin_N_dom"/>
</dbReference>
<dbReference type="EMBL" id="JACAZI010000003">
    <property type="protein sequence ID" value="KAF7365622.1"/>
    <property type="molecule type" value="Genomic_DNA"/>
</dbReference>
<dbReference type="InterPro" id="IPR008778">
    <property type="entry name" value="Pirin_C_dom"/>
</dbReference>
<dbReference type="Gene3D" id="2.60.120.10">
    <property type="entry name" value="Jelly Rolls"/>
    <property type="match status" value="2"/>
</dbReference>